<keyword evidence="2" id="KW-1185">Reference proteome</keyword>
<name>A0A1I1VRT2_9BURK</name>
<dbReference type="AlphaFoldDB" id="A0A1I1VRT2"/>
<dbReference type="RefSeq" id="WP_092952729.1">
    <property type="nucleotide sequence ID" value="NZ_FOMQ01000007.1"/>
</dbReference>
<proteinExistence type="predicted"/>
<organism evidence="1 2">
    <name type="scientific">Paracidovorax konjaci</name>
    <dbReference type="NCBI Taxonomy" id="32040"/>
    <lineage>
        <taxon>Bacteria</taxon>
        <taxon>Pseudomonadati</taxon>
        <taxon>Pseudomonadota</taxon>
        <taxon>Betaproteobacteria</taxon>
        <taxon>Burkholderiales</taxon>
        <taxon>Comamonadaceae</taxon>
        <taxon>Paracidovorax</taxon>
    </lineage>
</organism>
<dbReference type="STRING" id="32040.SAMN04489710_107105"/>
<gene>
    <name evidence="1" type="ORF">SAMN04489710_107105</name>
</gene>
<dbReference type="OrthoDB" id="8808478at2"/>
<protein>
    <submittedName>
        <fullName evidence="1">Uncharacterized protein</fullName>
    </submittedName>
</protein>
<evidence type="ECO:0000313" key="1">
    <source>
        <dbReference type="EMBL" id="SFD85534.1"/>
    </source>
</evidence>
<reference evidence="2" key="1">
    <citation type="submission" date="2016-10" db="EMBL/GenBank/DDBJ databases">
        <authorList>
            <person name="Varghese N."/>
            <person name="Submissions S."/>
        </authorList>
    </citation>
    <scope>NUCLEOTIDE SEQUENCE [LARGE SCALE GENOMIC DNA]</scope>
    <source>
        <strain evidence="2">DSM 7481</strain>
    </source>
</reference>
<dbReference type="EMBL" id="FOMQ01000007">
    <property type="protein sequence ID" value="SFD85534.1"/>
    <property type="molecule type" value="Genomic_DNA"/>
</dbReference>
<sequence>MAITRTQLPTSLQTFGDISRLLREGVADEDSRQFRDALTALSGLVEKALQTRRAPGAHPDAVLQCAGQLLEEAREHQRFLTGLGSAWHALYEFAAYENAMRQLVRTTLAWQQALQRRSRNEAQCFQAFESHAWRALGEAVLVIDMYEQGGMGTSELQGLLGGSEPPPGRRRGWWGRLGGWLARGRAGR</sequence>
<evidence type="ECO:0000313" key="2">
    <source>
        <dbReference type="Proteomes" id="UP000199517"/>
    </source>
</evidence>
<accession>A0A1I1VRT2</accession>
<dbReference type="Proteomes" id="UP000199517">
    <property type="component" value="Unassembled WGS sequence"/>
</dbReference>